<evidence type="ECO:0000256" key="8">
    <source>
        <dbReference type="RuleBase" id="RU364102"/>
    </source>
</evidence>
<evidence type="ECO:0000256" key="2">
    <source>
        <dbReference type="ARBA" id="ARBA00009509"/>
    </source>
</evidence>
<dbReference type="Gene3D" id="3.30.300.30">
    <property type="match status" value="1"/>
</dbReference>
<dbReference type="InterPro" id="IPR045851">
    <property type="entry name" value="AMP-bd_C_sf"/>
</dbReference>
<evidence type="ECO:0000256" key="4">
    <source>
        <dbReference type="ARBA" id="ARBA00023136"/>
    </source>
</evidence>
<dbReference type="PROSITE" id="PS51257">
    <property type="entry name" value="PROKAR_LIPOPROTEIN"/>
    <property type="match status" value="1"/>
</dbReference>
<evidence type="ECO:0000259" key="9">
    <source>
        <dbReference type="Pfam" id="PF01514"/>
    </source>
</evidence>
<dbReference type="PANTHER" id="PTHR30046">
    <property type="entry name" value="FLAGELLAR M-RING PROTEIN"/>
    <property type="match status" value="1"/>
</dbReference>
<keyword evidence="4 8" id="KW-0472">Membrane</keyword>
<evidence type="ECO:0000256" key="5">
    <source>
        <dbReference type="ARBA" id="ARBA00023139"/>
    </source>
</evidence>
<evidence type="ECO:0000313" key="10">
    <source>
        <dbReference type="EMBL" id="PRD55007.1"/>
    </source>
</evidence>
<accession>A0A2S9JP60</accession>
<comment type="caution">
    <text evidence="10">The sequence shown here is derived from an EMBL/GenBank/DDBJ whole genome shotgun (WGS) entry which is preliminary data.</text>
</comment>
<comment type="subcellular location">
    <subcellularLocation>
        <location evidence="1">Cell outer membrane</location>
        <topology evidence="1">Lipid-anchor</topology>
    </subcellularLocation>
</comment>
<feature type="domain" description="Flagellar M-ring N-terminal" evidence="9">
    <location>
        <begin position="27"/>
        <end position="191"/>
    </location>
</feature>
<evidence type="ECO:0000256" key="6">
    <source>
        <dbReference type="ARBA" id="ARBA00023237"/>
    </source>
</evidence>
<organism evidence="10 11">
    <name type="scientific">Phyllobacterium myrsinacearum</name>
    <dbReference type="NCBI Taxonomy" id="28101"/>
    <lineage>
        <taxon>Bacteria</taxon>
        <taxon>Pseudomonadati</taxon>
        <taxon>Pseudomonadota</taxon>
        <taxon>Alphaproteobacteria</taxon>
        <taxon>Hyphomicrobiales</taxon>
        <taxon>Phyllobacteriaceae</taxon>
        <taxon>Phyllobacterium</taxon>
    </lineage>
</organism>
<keyword evidence="3 8" id="KW-0732">Signal</keyword>
<dbReference type="RefSeq" id="WP_105733237.1">
    <property type="nucleotide sequence ID" value="NZ_PVBT01000002.1"/>
</dbReference>
<reference evidence="10 11" key="1">
    <citation type="submission" date="2018-02" db="EMBL/GenBank/DDBJ databases">
        <title>The draft genome of Phyllobacterium myrsinacearum DSM5892.</title>
        <authorList>
            <person name="Li L."/>
            <person name="Liu L."/>
            <person name="Zhang X."/>
            <person name="Wang T."/>
        </authorList>
    </citation>
    <scope>NUCLEOTIDE SEQUENCE [LARGE SCALE GENOMIC DNA]</scope>
    <source>
        <strain evidence="10 11">DSM 5892</strain>
    </source>
</reference>
<sequence length="263" mass="28313">MQKTAVQLPIRFLLAAVLCLTIQACKQDIYTNIEEREANAMVATLLQKGIDAGRVMQKNGKLTVTVEESQFAQAVAALNEAGLPKTQFATMGSVFKQEGLVASPVQERAQMIYALSEELSRTVSEIDGIVSARVHVVLPDNDPLQRNAVPASASVFIRHEPNLDINTLIPQIKTLVANGIAGLTYEKVSVIPVAAVAMNGSNAGPELTSFLGIWMLPASASKAHWLFGTLIAALIVLGGALGYRLRRVKRRQIYPLQSVGPAE</sequence>
<keyword evidence="8" id="KW-1133">Transmembrane helix</keyword>
<dbReference type="OrthoDB" id="9807026at2"/>
<dbReference type="InterPro" id="IPR043427">
    <property type="entry name" value="YscJ/FliF"/>
</dbReference>
<keyword evidence="11" id="KW-1185">Reference proteome</keyword>
<evidence type="ECO:0000313" key="11">
    <source>
        <dbReference type="Proteomes" id="UP000238563"/>
    </source>
</evidence>
<dbReference type="EMBL" id="PVBT01000002">
    <property type="protein sequence ID" value="PRD55007.1"/>
    <property type="molecule type" value="Genomic_DNA"/>
</dbReference>
<dbReference type="Pfam" id="PF01514">
    <property type="entry name" value="YscJ_FliF"/>
    <property type="match status" value="1"/>
</dbReference>
<dbReference type="InterPro" id="IPR003282">
    <property type="entry name" value="T3SS_SctJ"/>
</dbReference>
<gene>
    <name evidence="10" type="ORF">C5750_07365</name>
</gene>
<dbReference type="NCBIfam" id="TIGR02544">
    <property type="entry name" value="III_secr_YscJ"/>
    <property type="match status" value="1"/>
</dbReference>
<dbReference type="GO" id="GO:0009279">
    <property type="term" value="C:cell outer membrane"/>
    <property type="evidence" value="ECO:0007669"/>
    <property type="project" value="UniProtKB-SubCell"/>
</dbReference>
<keyword evidence="7 8" id="KW-0449">Lipoprotein</keyword>
<dbReference type="Proteomes" id="UP000238563">
    <property type="component" value="Unassembled WGS sequence"/>
</dbReference>
<dbReference type="InterPro" id="IPR006182">
    <property type="entry name" value="FliF_N_dom"/>
</dbReference>
<protein>
    <recommendedName>
        <fullName evidence="8">Lipoprotein</fullName>
    </recommendedName>
</protein>
<comment type="similarity">
    <text evidence="2 8">Belongs to the YscJ lipoprotein family.</text>
</comment>
<evidence type="ECO:0000256" key="3">
    <source>
        <dbReference type="ARBA" id="ARBA00022729"/>
    </source>
</evidence>
<name>A0A2S9JP60_9HYPH</name>
<dbReference type="AlphaFoldDB" id="A0A2S9JP60"/>
<dbReference type="PANTHER" id="PTHR30046:SF2">
    <property type="entry name" value="YOP PROTEINS TRANSLOCATION LIPOPROTEIN J"/>
    <property type="match status" value="1"/>
</dbReference>
<keyword evidence="6 8" id="KW-0998">Cell outer membrane</keyword>
<evidence type="ECO:0000256" key="1">
    <source>
        <dbReference type="ARBA" id="ARBA00004459"/>
    </source>
</evidence>
<dbReference type="Gene3D" id="3.30.70.1530">
    <property type="entry name" value="Hypothetical protein rpa1041"/>
    <property type="match status" value="1"/>
</dbReference>
<keyword evidence="5 8" id="KW-0564">Palmitate</keyword>
<proteinExistence type="inferred from homology"/>
<evidence type="ECO:0000256" key="7">
    <source>
        <dbReference type="ARBA" id="ARBA00023288"/>
    </source>
</evidence>
<keyword evidence="8" id="KW-0812">Transmembrane</keyword>
<dbReference type="GO" id="GO:0009306">
    <property type="term" value="P:protein secretion"/>
    <property type="evidence" value="ECO:0007669"/>
    <property type="project" value="InterPro"/>
</dbReference>
<feature type="transmembrane region" description="Helical" evidence="8">
    <location>
        <begin position="225"/>
        <end position="243"/>
    </location>
</feature>
<dbReference type="PRINTS" id="PR01338">
    <property type="entry name" value="TYPE3OMKPROT"/>
</dbReference>